<dbReference type="InterPro" id="IPR020843">
    <property type="entry name" value="ER"/>
</dbReference>
<dbReference type="CDD" id="cd05289">
    <property type="entry name" value="MDR_like_2"/>
    <property type="match status" value="1"/>
</dbReference>
<dbReference type="Pfam" id="PF08240">
    <property type="entry name" value="ADH_N"/>
    <property type="match status" value="1"/>
</dbReference>
<dbReference type="SUPFAM" id="SSF51735">
    <property type="entry name" value="NAD(P)-binding Rossmann-fold domains"/>
    <property type="match status" value="1"/>
</dbReference>
<dbReference type="PANTHER" id="PTHR11695">
    <property type="entry name" value="ALCOHOL DEHYDROGENASE RELATED"/>
    <property type="match status" value="1"/>
</dbReference>
<dbReference type="InterPro" id="IPR013154">
    <property type="entry name" value="ADH-like_N"/>
</dbReference>
<protein>
    <submittedName>
        <fullName evidence="3">Zinc-binding oxidoreductase</fullName>
    </submittedName>
</protein>
<evidence type="ECO:0000313" key="4">
    <source>
        <dbReference type="Proteomes" id="UP000231962"/>
    </source>
</evidence>
<dbReference type="OrthoDB" id="9792162at2"/>
<dbReference type="InterPro" id="IPR050700">
    <property type="entry name" value="YIM1/Zinc_Alcohol_DH_Fams"/>
</dbReference>
<evidence type="ECO:0000313" key="2">
    <source>
        <dbReference type="EMBL" id="PJZ68862.1"/>
    </source>
</evidence>
<dbReference type="Proteomes" id="UP000231962">
    <property type="component" value="Unassembled WGS sequence"/>
</dbReference>
<dbReference type="Gene3D" id="3.90.180.10">
    <property type="entry name" value="Medium-chain alcohol dehydrogenases, catalytic domain"/>
    <property type="match status" value="1"/>
</dbReference>
<dbReference type="PANTHER" id="PTHR11695:SF294">
    <property type="entry name" value="RETICULON-4-INTERACTING PROTEIN 1, MITOCHONDRIAL"/>
    <property type="match status" value="1"/>
</dbReference>
<dbReference type="RefSeq" id="WP_100714715.1">
    <property type="nucleotide sequence ID" value="NZ_NPDY01000015.1"/>
</dbReference>
<feature type="domain" description="Enoyl reductase (ER)" evidence="1">
    <location>
        <begin position="10"/>
        <end position="310"/>
    </location>
</feature>
<dbReference type="InterPro" id="IPR036291">
    <property type="entry name" value="NAD(P)-bd_dom_sf"/>
</dbReference>
<dbReference type="Proteomes" id="UP000231990">
    <property type="component" value="Unassembled WGS sequence"/>
</dbReference>
<proteinExistence type="predicted"/>
<name>A0A2M9ZJQ1_9LEPT</name>
<dbReference type="AlphaFoldDB" id="A0A2M9ZJQ1"/>
<dbReference type="SMART" id="SM00829">
    <property type="entry name" value="PKS_ER"/>
    <property type="match status" value="1"/>
</dbReference>
<keyword evidence="4" id="KW-1185">Reference proteome</keyword>
<dbReference type="Gene3D" id="3.40.50.720">
    <property type="entry name" value="NAD(P)-binding Rossmann-like Domain"/>
    <property type="match status" value="1"/>
</dbReference>
<dbReference type="SUPFAM" id="SSF50129">
    <property type="entry name" value="GroES-like"/>
    <property type="match status" value="1"/>
</dbReference>
<dbReference type="Pfam" id="PF13602">
    <property type="entry name" value="ADH_zinc_N_2"/>
    <property type="match status" value="1"/>
</dbReference>
<sequence>MKAIQFRKFGGPDHLELVEMPDPIPGEGEYLIKIKAAGVNPVDWKIREGGLQSRMHNQLPIIPGWEFSGTITNRGFSAKRFQVGEDVFSYCRRPWIEKGAYAEMISVPESYLCPKPKSITHEEAATVPLAGLTAYQCLFQATVCKKGDTVLILGASGGVGSMATQLAVNAGAHVIAVSSARNQEYLKNLGAMEWIDYNAGSIRKALLERKPEGVDIVLDFVGGETFTESLGCIRPGGSIVSILVNTPATNLNLQSAYIFVEPNVKQLSELAQLIDEGKLKVHVSEVFSLSEAAKAHEKISRLHTRGKIVLKVS</sequence>
<comment type="caution">
    <text evidence="3">The sequence shown here is derived from an EMBL/GenBank/DDBJ whole genome shotgun (WGS) entry which is preliminary data.</text>
</comment>
<evidence type="ECO:0000259" key="1">
    <source>
        <dbReference type="SMART" id="SM00829"/>
    </source>
</evidence>
<accession>A0A2M9ZJQ1</accession>
<evidence type="ECO:0000313" key="5">
    <source>
        <dbReference type="Proteomes" id="UP000231990"/>
    </source>
</evidence>
<dbReference type="GO" id="GO:0016491">
    <property type="term" value="F:oxidoreductase activity"/>
    <property type="evidence" value="ECO:0007669"/>
    <property type="project" value="InterPro"/>
</dbReference>
<evidence type="ECO:0000313" key="3">
    <source>
        <dbReference type="EMBL" id="PJZ72193.1"/>
    </source>
</evidence>
<reference evidence="4 5" key="1">
    <citation type="submission" date="2017-07" db="EMBL/GenBank/DDBJ databases">
        <title>Leptospira spp. isolated from tropical soils.</title>
        <authorList>
            <person name="Thibeaux R."/>
            <person name="Iraola G."/>
            <person name="Ferres I."/>
            <person name="Bierque E."/>
            <person name="Girault D."/>
            <person name="Soupe-Gilbert M.-E."/>
            <person name="Picardeau M."/>
            <person name="Goarant C."/>
        </authorList>
    </citation>
    <scope>NUCLEOTIDE SEQUENCE [LARGE SCALE GENOMIC DNA]</scope>
    <source>
        <strain evidence="3 5">FH1-B-B1</strain>
        <strain evidence="2 4">FH1-B-C1</strain>
    </source>
</reference>
<gene>
    <name evidence="2" type="ORF">CH360_14200</name>
    <name evidence="3" type="ORF">CH373_15740</name>
</gene>
<dbReference type="EMBL" id="NPDY01000015">
    <property type="protein sequence ID" value="PJZ68862.1"/>
    <property type="molecule type" value="Genomic_DNA"/>
</dbReference>
<dbReference type="InterPro" id="IPR011032">
    <property type="entry name" value="GroES-like_sf"/>
</dbReference>
<dbReference type="EMBL" id="NPDZ01000012">
    <property type="protein sequence ID" value="PJZ72193.1"/>
    <property type="molecule type" value="Genomic_DNA"/>
</dbReference>
<organism evidence="3 5">
    <name type="scientific">Leptospira perolatii</name>
    <dbReference type="NCBI Taxonomy" id="2023191"/>
    <lineage>
        <taxon>Bacteria</taxon>
        <taxon>Pseudomonadati</taxon>
        <taxon>Spirochaetota</taxon>
        <taxon>Spirochaetia</taxon>
        <taxon>Leptospirales</taxon>
        <taxon>Leptospiraceae</taxon>
        <taxon>Leptospira</taxon>
    </lineage>
</organism>